<organism evidence="1 2">
    <name type="scientific">Pyrodictium occultum</name>
    <dbReference type="NCBI Taxonomy" id="2309"/>
    <lineage>
        <taxon>Archaea</taxon>
        <taxon>Thermoproteota</taxon>
        <taxon>Thermoprotei</taxon>
        <taxon>Desulfurococcales</taxon>
        <taxon>Pyrodictiaceae</taxon>
        <taxon>Pyrodictium</taxon>
    </lineage>
</organism>
<evidence type="ECO:0000313" key="2">
    <source>
        <dbReference type="Proteomes" id="UP000053352"/>
    </source>
</evidence>
<protein>
    <submittedName>
        <fullName evidence="1">Uncharacterized protein</fullName>
    </submittedName>
</protein>
<gene>
    <name evidence="1" type="ORF">CF15_05590</name>
</gene>
<accession>A0A0V8RW12</accession>
<proteinExistence type="predicted"/>
<sequence>MLKFLIKQHIDLGEGFTLLDPHGDLALEIVMLIPEDKIDRLVYIDPVTASVYGSTVRINFLEYRDVQELERVGESFISALQKLF</sequence>
<reference evidence="1 2" key="1">
    <citation type="submission" date="2015-11" db="EMBL/GenBank/DDBJ databases">
        <title>Genome sequence of Pyrodictium occultum PL-19, a marine hyperthermophilic archaeon isolated from Volcano, Italy.</title>
        <authorList>
            <person name="Utturkar S."/>
            <person name="Huber H."/>
            <person name="Leptihn S."/>
            <person name="Brown S."/>
            <person name="Stetter K.O."/>
            <person name="Podar M."/>
        </authorList>
    </citation>
    <scope>NUCLEOTIDE SEQUENCE [LARGE SCALE GENOMIC DNA]</scope>
    <source>
        <strain evidence="1 2">PL-19</strain>
    </source>
</reference>
<keyword evidence="2" id="KW-1185">Reference proteome</keyword>
<dbReference type="Proteomes" id="UP000053352">
    <property type="component" value="Unassembled WGS sequence"/>
</dbReference>
<evidence type="ECO:0000313" key="1">
    <source>
        <dbReference type="EMBL" id="KSW12227.1"/>
    </source>
</evidence>
<dbReference type="EMBL" id="LNTB01000001">
    <property type="protein sequence ID" value="KSW12227.1"/>
    <property type="molecule type" value="Genomic_DNA"/>
</dbReference>
<comment type="caution">
    <text evidence="1">The sequence shown here is derived from an EMBL/GenBank/DDBJ whole genome shotgun (WGS) entry which is preliminary data.</text>
</comment>
<name>A0A0V8RW12_PYROC</name>
<dbReference type="STRING" id="2309.CF15_05590"/>
<dbReference type="AlphaFoldDB" id="A0A0V8RW12"/>